<comment type="subcellular location">
    <subcellularLocation>
        <location evidence="1">Membrane</location>
        <topology evidence="1">Single-pass membrane protein</topology>
    </subcellularLocation>
</comment>
<feature type="domain" description="VASt" evidence="7">
    <location>
        <begin position="247"/>
        <end position="454"/>
    </location>
</feature>
<gene>
    <name evidence="8" type="ORF">CJ030_MR4G023318</name>
</gene>
<dbReference type="InterPro" id="IPR000008">
    <property type="entry name" value="C2_dom"/>
</dbReference>
<dbReference type="InterPro" id="IPR011993">
    <property type="entry name" value="PH-like_dom_sf"/>
</dbReference>
<evidence type="ECO:0000259" key="6">
    <source>
        <dbReference type="PROSITE" id="PS50004"/>
    </source>
</evidence>
<evidence type="ECO:0008006" key="10">
    <source>
        <dbReference type="Google" id="ProtNLM"/>
    </source>
</evidence>
<dbReference type="PANTHER" id="PTHR46296">
    <property type="entry name" value="BNAA05G37250D PROTEIN"/>
    <property type="match status" value="1"/>
</dbReference>
<dbReference type="SUPFAM" id="SSF49562">
    <property type="entry name" value="C2 domain (Calcium/lipid-binding domain, CaLB)"/>
    <property type="match status" value="2"/>
</dbReference>
<feature type="domain" description="VASt" evidence="7">
    <location>
        <begin position="622"/>
        <end position="785"/>
    </location>
</feature>
<protein>
    <recommendedName>
        <fullName evidence="10">C2 and GRAM domain-containing protein</fullName>
    </recommendedName>
</protein>
<comment type="caution">
    <text evidence="8">The sequence shown here is derived from an EMBL/GenBank/DDBJ whole genome shotgun (WGS) entry which is preliminary data.</text>
</comment>
<evidence type="ECO:0000256" key="2">
    <source>
        <dbReference type="ARBA" id="ARBA00022692"/>
    </source>
</evidence>
<evidence type="ECO:0000256" key="3">
    <source>
        <dbReference type="ARBA" id="ARBA00022989"/>
    </source>
</evidence>
<dbReference type="EMBL" id="RXIC02000022">
    <property type="protein sequence ID" value="KAB1215657.1"/>
    <property type="molecule type" value="Genomic_DNA"/>
</dbReference>
<dbReference type="PROSITE" id="PS51778">
    <property type="entry name" value="VAST"/>
    <property type="match status" value="2"/>
</dbReference>
<dbReference type="PANTHER" id="PTHR46296:SF7">
    <property type="entry name" value="C2 DOMAIN-CONTAINING PROTEIN"/>
    <property type="match status" value="1"/>
</dbReference>
<keyword evidence="9" id="KW-1185">Reference proteome</keyword>
<dbReference type="PROSITE" id="PS50004">
    <property type="entry name" value="C2"/>
    <property type="match status" value="2"/>
</dbReference>
<dbReference type="Pfam" id="PF02893">
    <property type="entry name" value="GRAM"/>
    <property type="match status" value="1"/>
</dbReference>
<feature type="domain" description="C2" evidence="6">
    <location>
        <begin position="1"/>
        <end position="101"/>
    </location>
</feature>
<reference evidence="8 9" key="1">
    <citation type="journal article" date="2019" name="Plant Biotechnol. J.">
        <title>The red bayberry genome and genetic basis of sex determination.</title>
        <authorList>
            <person name="Jia H.M."/>
            <person name="Jia H.J."/>
            <person name="Cai Q.L."/>
            <person name="Wang Y."/>
            <person name="Zhao H.B."/>
            <person name="Yang W.F."/>
            <person name="Wang G.Y."/>
            <person name="Li Y.H."/>
            <person name="Zhan D.L."/>
            <person name="Shen Y.T."/>
            <person name="Niu Q.F."/>
            <person name="Chang L."/>
            <person name="Qiu J."/>
            <person name="Zhao L."/>
            <person name="Xie H.B."/>
            <person name="Fu W.Y."/>
            <person name="Jin J."/>
            <person name="Li X.W."/>
            <person name="Jiao Y."/>
            <person name="Zhou C.C."/>
            <person name="Tu T."/>
            <person name="Chai C.Y."/>
            <person name="Gao J.L."/>
            <person name="Fan L.J."/>
            <person name="van de Weg E."/>
            <person name="Wang J.Y."/>
            <person name="Gao Z.S."/>
        </authorList>
    </citation>
    <scope>NUCLEOTIDE SEQUENCE [LARGE SCALE GENOMIC DNA]</scope>
    <source>
        <tissue evidence="8">Leaves</tissue>
    </source>
</reference>
<feature type="region of interest" description="Disordered" evidence="5">
    <location>
        <begin position="826"/>
        <end position="846"/>
    </location>
</feature>
<evidence type="ECO:0000313" key="8">
    <source>
        <dbReference type="EMBL" id="KAB1215657.1"/>
    </source>
</evidence>
<name>A0A6A1VUQ8_9ROSI</name>
<dbReference type="InterPro" id="IPR031968">
    <property type="entry name" value="VASt"/>
</dbReference>
<evidence type="ECO:0000256" key="5">
    <source>
        <dbReference type="SAM" id="MobiDB-lite"/>
    </source>
</evidence>
<feature type="domain" description="C2" evidence="6">
    <location>
        <begin position="283"/>
        <end position="406"/>
    </location>
</feature>
<keyword evidence="2" id="KW-0812">Transmembrane</keyword>
<dbReference type="OrthoDB" id="67700at2759"/>
<evidence type="ECO:0000259" key="7">
    <source>
        <dbReference type="PROSITE" id="PS51778"/>
    </source>
</evidence>
<keyword evidence="4" id="KW-0472">Membrane</keyword>
<evidence type="ECO:0000256" key="4">
    <source>
        <dbReference type="ARBA" id="ARBA00023136"/>
    </source>
</evidence>
<dbReference type="InterPro" id="IPR035892">
    <property type="entry name" value="C2_domain_sf"/>
</dbReference>
<proteinExistence type="predicted"/>
<dbReference type="Gene3D" id="2.30.29.30">
    <property type="entry name" value="Pleckstrin-homology domain (PH domain)/Phosphotyrosine-binding domain (PTB)"/>
    <property type="match status" value="1"/>
</dbReference>
<dbReference type="InterPro" id="IPR044511">
    <property type="entry name" value="At1g03370/At5g50170-like"/>
</dbReference>
<evidence type="ECO:0000313" key="9">
    <source>
        <dbReference type="Proteomes" id="UP000516437"/>
    </source>
</evidence>
<dbReference type="AlphaFoldDB" id="A0A6A1VUQ8"/>
<dbReference type="Pfam" id="PF16016">
    <property type="entry name" value="VASt"/>
    <property type="match status" value="2"/>
</dbReference>
<dbReference type="SMART" id="SM00239">
    <property type="entry name" value="C2"/>
    <property type="match status" value="2"/>
</dbReference>
<organism evidence="8 9">
    <name type="scientific">Morella rubra</name>
    <name type="common">Chinese bayberry</name>
    <dbReference type="NCBI Taxonomy" id="262757"/>
    <lineage>
        <taxon>Eukaryota</taxon>
        <taxon>Viridiplantae</taxon>
        <taxon>Streptophyta</taxon>
        <taxon>Embryophyta</taxon>
        <taxon>Tracheophyta</taxon>
        <taxon>Spermatophyta</taxon>
        <taxon>Magnoliopsida</taxon>
        <taxon>eudicotyledons</taxon>
        <taxon>Gunneridae</taxon>
        <taxon>Pentapetalae</taxon>
        <taxon>rosids</taxon>
        <taxon>fabids</taxon>
        <taxon>Fagales</taxon>
        <taxon>Myricaceae</taxon>
        <taxon>Morella</taxon>
    </lineage>
</organism>
<dbReference type="InterPro" id="IPR004182">
    <property type="entry name" value="GRAM"/>
</dbReference>
<evidence type="ECO:0000256" key="1">
    <source>
        <dbReference type="ARBA" id="ARBA00004167"/>
    </source>
</evidence>
<dbReference type="CDD" id="cd00030">
    <property type="entry name" value="C2"/>
    <property type="match status" value="2"/>
</dbReference>
<accession>A0A6A1VUQ8</accession>
<keyword evidence="3" id="KW-1133">Transmembrane helix</keyword>
<sequence>MRLYVYVLEARDLPVKDTNVKLRVGKRKSKTRILRNTVAPVWNEEFVLRVHVVNEELVVSVFRQVEESKVLNGSGNLLGRVSIPVWSVAAEKNHTLQPTWFLLESPKTGKFINKDCGKILLTVSLQGKDYETSTNQLCCAQSNLTVEESTELEGACIPCQNKVSFKDPSRKIAEGKHLMKTIAGHLEKIFNKNEEASINSDSSELSSTLSDYEDCMEEDPCSCSFEQGMEKMQSTDGRQDKMPNNLHSGILINQMYVASSCDLNAFLFAPGSQFRKNLVDLQGTTDVQEGDWIWKSGDPSCLTRIVSYTKAATKLVKAVKATEEQTYVRADGREFAVLTRTSSVKLQTHDPQWNEILEFDAMEEPPSVLDVEVFDFDGPFDQATLLGHTEISFVKHTSTELADMWVPLEGKLAHSSQSKIHLRIFLDNDKGVETIKEYLSKMEKEVGKKLSLRSPHKNSTFQKLFMLPPEEFLISSFTCSLKRRMPLQGRLFLSARIVGFYANLFGHKTKFFVLWEDIEDIQVLPPSLVSMGSPTLLIILRRGRGIDARHGAKSQDEEGRLKFYFQSFVSFNEACRTIMALWRTRTLTPDQKAQIAEEQEDQEERSIMLEDAGSVLDIEDVKMSKVYTAELPVNIKSLMEMFDGGKLEHKIMEKSGCLYYATTKWEPVKPVVFERRLSYKFNSHVSVFGGEVACTQQKYPIANSEGWIVKEVMALHGVPFGDYFHVHFKYQIEKSVHAHCACKCDAFMAVTWLKSTKFQQRITRNITENFTNRLKEIFEVMDMERDGQLVFVEFSWSSWTTTGRDPQTDFSGLSMSVKDWPRRKIREKTDDDLMPTNEYPSGDFLQ</sequence>
<dbReference type="GO" id="GO:0016020">
    <property type="term" value="C:membrane"/>
    <property type="evidence" value="ECO:0007669"/>
    <property type="project" value="UniProtKB-SubCell"/>
</dbReference>
<dbReference type="SMART" id="SM00568">
    <property type="entry name" value="GRAM"/>
    <property type="match status" value="1"/>
</dbReference>
<dbReference type="Proteomes" id="UP000516437">
    <property type="component" value="Chromosome 4"/>
</dbReference>
<dbReference type="Gene3D" id="2.60.40.150">
    <property type="entry name" value="C2 domain"/>
    <property type="match status" value="2"/>
</dbReference>
<dbReference type="Pfam" id="PF00168">
    <property type="entry name" value="C2"/>
    <property type="match status" value="1"/>
</dbReference>